<dbReference type="RefSeq" id="XP_022150887.1">
    <property type="nucleotide sequence ID" value="XM_022295195.1"/>
</dbReference>
<dbReference type="KEGG" id="mcha:111018930"/>
<gene>
    <name evidence="3" type="primary">LOC111018930</name>
</gene>
<feature type="compositionally biased region" description="Basic residues" evidence="1">
    <location>
        <begin position="231"/>
        <end position="255"/>
    </location>
</feature>
<dbReference type="AlphaFoldDB" id="A0A6J1DBZ9"/>
<feature type="compositionally biased region" description="Polar residues" evidence="1">
    <location>
        <begin position="195"/>
        <end position="206"/>
    </location>
</feature>
<feature type="region of interest" description="Disordered" evidence="1">
    <location>
        <begin position="165"/>
        <end position="216"/>
    </location>
</feature>
<dbReference type="PANTHER" id="PTHR35499:SF1">
    <property type="entry name" value="DUF3741 DOMAIN-CONTAINING PROTEIN"/>
    <property type="match status" value="1"/>
</dbReference>
<dbReference type="Proteomes" id="UP000504603">
    <property type="component" value="Unplaced"/>
</dbReference>
<evidence type="ECO:0000256" key="1">
    <source>
        <dbReference type="SAM" id="MobiDB-lite"/>
    </source>
</evidence>
<evidence type="ECO:0000313" key="2">
    <source>
        <dbReference type="Proteomes" id="UP000504603"/>
    </source>
</evidence>
<dbReference type="PANTHER" id="PTHR35499">
    <property type="entry name" value="OS05G0128300 PROTEIN"/>
    <property type="match status" value="1"/>
</dbReference>
<sequence length="421" mass="47332">MKLLPSPSCSSSSSFSTSTFDANVCNPRATPSCLSGILRRILCSGSLPTHPSDQIMEEANSVKSDSDKVLQVKDVSAIKATNEGKPSAGIVARLMGLDPMPEMKLNQNLISRSQSMNSLEHFYKHLEGKHQRIRSTLSFREIPTFLELENEDYFILSFEGESRSKEFRPKERRRSERRSGEFKQRKEEEERCKNGGSNKTEQLSASKTKKKKTLDPEEAKEFVLIDLKEQKKSRRRVSNKRTSKISTKEHRHGRLRGGGSVPERVTNGRKATRRVESDCSSDESSPVSVLDCSQFLRDSGAPSSGDAASSSSPTHPRRKLSPELEISQSPSPRNDDDLIINEVKIAKAKGGGDGTQQERWEEEICRMTETELAESNWKFSKICEEHEDFGGIIEGFDSYILQGLIEEFVEQLNDLRPKIIT</sequence>
<dbReference type="OrthoDB" id="1924799at2759"/>
<name>A0A6J1DBZ9_MOMCH</name>
<dbReference type="GeneID" id="111018930"/>
<organism evidence="2 3">
    <name type="scientific">Momordica charantia</name>
    <name type="common">Bitter gourd</name>
    <name type="synonym">Balsam pear</name>
    <dbReference type="NCBI Taxonomy" id="3673"/>
    <lineage>
        <taxon>Eukaryota</taxon>
        <taxon>Viridiplantae</taxon>
        <taxon>Streptophyta</taxon>
        <taxon>Embryophyta</taxon>
        <taxon>Tracheophyta</taxon>
        <taxon>Spermatophyta</taxon>
        <taxon>Magnoliopsida</taxon>
        <taxon>eudicotyledons</taxon>
        <taxon>Gunneridae</taxon>
        <taxon>Pentapetalae</taxon>
        <taxon>rosids</taxon>
        <taxon>fabids</taxon>
        <taxon>Cucurbitales</taxon>
        <taxon>Cucurbitaceae</taxon>
        <taxon>Momordiceae</taxon>
        <taxon>Momordica</taxon>
    </lineage>
</organism>
<feature type="compositionally biased region" description="Low complexity" evidence="1">
    <location>
        <begin position="298"/>
        <end position="313"/>
    </location>
</feature>
<accession>A0A6J1DBZ9</accession>
<keyword evidence="2" id="KW-1185">Reference proteome</keyword>
<evidence type="ECO:0000313" key="3">
    <source>
        <dbReference type="RefSeq" id="XP_022150887.1"/>
    </source>
</evidence>
<feature type="compositionally biased region" description="Basic and acidic residues" evidence="1">
    <location>
        <begin position="165"/>
        <end position="193"/>
    </location>
</feature>
<feature type="region of interest" description="Disordered" evidence="1">
    <location>
        <begin position="231"/>
        <end position="336"/>
    </location>
</feature>
<protein>
    <submittedName>
        <fullName evidence="3">Uncharacterized protein LOC111018930</fullName>
    </submittedName>
</protein>
<reference evidence="3" key="1">
    <citation type="submission" date="2025-08" db="UniProtKB">
        <authorList>
            <consortium name="RefSeq"/>
        </authorList>
    </citation>
    <scope>IDENTIFICATION</scope>
    <source>
        <strain evidence="3">OHB3-1</strain>
    </source>
</reference>
<proteinExistence type="predicted"/>